<organism evidence="2 3">
    <name type="scientific">Alloalcanivorax xenomutans</name>
    <dbReference type="NCBI Taxonomy" id="1094342"/>
    <lineage>
        <taxon>Bacteria</taxon>
        <taxon>Pseudomonadati</taxon>
        <taxon>Pseudomonadota</taxon>
        <taxon>Gammaproteobacteria</taxon>
        <taxon>Oceanospirillales</taxon>
        <taxon>Alcanivoracaceae</taxon>
        <taxon>Alloalcanivorax</taxon>
    </lineage>
</organism>
<keyword evidence="1" id="KW-0472">Membrane</keyword>
<keyword evidence="3" id="KW-1185">Reference proteome</keyword>
<sequence length="201" mass="23033">MDKKAKARWLKQLHQWHWVSSALCLVCMVLFSVTGITLNHATQIDGEPKVEELTATLPEPLLAELNRQDQGALPRPLRDWLRRDQGIDVNDREAEWSGQEVYLAMPRAGGDAWLAIDRNSGEVLYENTDRGWIAFLNDLHKGRDTGTVWRWFIDIFAVATLLFAFTGLALMFLHSRRRPATWPVTALGLVLPWLLIAFFMH</sequence>
<keyword evidence="1" id="KW-0812">Transmembrane</keyword>
<dbReference type="AlphaFoldDB" id="A0A9Q3ZH66"/>
<comment type="caution">
    <text evidence="2">The sequence shown here is derived from an EMBL/GenBank/DDBJ whole genome shotgun (WGS) entry which is preliminary data.</text>
</comment>
<evidence type="ECO:0000313" key="2">
    <source>
        <dbReference type="EMBL" id="MCE7510464.1"/>
    </source>
</evidence>
<dbReference type="RefSeq" id="WP_080530673.1">
    <property type="nucleotide sequence ID" value="NZ_CBDDTQ010000001.1"/>
</dbReference>
<dbReference type="Pfam" id="PF16357">
    <property type="entry name" value="PepSY_TM_like_2"/>
    <property type="match status" value="1"/>
</dbReference>
<dbReference type="PANTHER" id="PTHR40115:SF1">
    <property type="entry name" value="INNER MEMBRANE PROTEIN WITH PEPSY TM HELIX"/>
    <property type="match status" value="1"/>
</dbReference>
<evidence type="ECO:0000256" key="1">
    <source>
        <dbReference type="SAM" id="Phobius"/>
    </source>
</evidence>
<feature type="transmembrane region" description="Helical" evidence="1">
    <location>
        <begin position="180"/>
        <end position="200"/>
    </location>
</feature>
<feature type="transmembrane region" description="Helical" evidence="1">
    <location>
        <begin position="151"/>
        <end position="173"/>
    </location>
</feature>
<feature type="transmembrane region" description="Helical" evidence="1">
    <location>
        <begin position="16"/>
        <end position="38"/>
    </location>
</feature>
<dbReference type="GeneID" id="94686145"/>
<proteinExistence type="predicted"/>
<name>A0A9Q3ZH66_9GAMM</name>
<evidence type="ECO:0000313" key="3">
    <source>
        <dbReference type="Proteomes" id="UP001107961"/>
    </source>
</evidence>
<dbReference type="Proteomes" id="UP001107961">
    <property type="component" value="Unassembled WGS sequence"/>
</dbReference>
<keyword evidence="1" id="KW-1133">Transmembrane helix</keyword>
<dbReference type="KEGG" id="axe:P40_06910"/>
<dbReference type="PANTHER" id="PTHR40115">
    <property type="entry name" value="INNER MEMBRANE PROTEIN WITH PEPSY TM HELIX"/>
    <property type="match status" value="1"/>
</dbReference>
<dbReference type="InterPro" id="IPR032307">
    <property type="entry name" value="PepSY_TM-like_2"/>
</dbReference>
<protein>
    <submittedName>
        <fullName evidence="2">PepSY-associated TM helix domain-containing protein</fullName>
    </submittedName>
</protein>
<reference evidence="2" key="1">
    <citation type="submission" date="2022-01" db="EMBL/GenBank/DDBJ databases">
        <authorList>
            <person name="Karlyshev A.V."/>
            <person name="Jaspars M."/>
        </authorList>
    </citation>
    <scope>NUCLEOTIDE SEQUENCE</scope>
    <source>
        <strain evidence="2">AGSA3-2</strain>
    </source>
</reference>
<accession>A0A9Q3ZH66</accession>
<gene>
    <name evidence="2" type="ORF">LZG35_17635</name>
</gene>
<dbReference type="EMBL" id="JAJVKT010000024">
    <property type="protein sequence ID" value="MCE7510464.1"/>
    <property type="molecule type" value="Genomic_DNA"/>
</dbReference>